<dbReference type="GO" id="GO:0003677">
    <property type="term" value="F:DNA binding"/>
    <property type="evidence" value="ECO:0007669"/>
    <property type="project" value="UniProtKB-KW"/>
</dbReference>
<evidence type="ECO:0000256" key="8">
    <source>
        <dbReference type="ARBA" id="ARBA00022833"/>
    </source>
</evidence>
<dbReference type="Ensembl" id="ENSOANT00000075002.1">
    <property type="protein sequence ID" value="ENSOANP00000043424.1"/>
    <property type="gene ID" value="ENSOANG00000040565.1"/>
</dbReference>
<dbReference type="GO" id="GO:0045944">
    <property type="term" value="P:positive regulation of transcription by RNA polymerase II"/>
    <property type="evidence" value="ECO:0000318"/>
    <property type="project" value="GO_Central"/>
</dbReference>
<keyword evidence="7 17" id="KW-0863">Zinc-finger</keyword>
<reference evidence="20" key="3">
    <citation type="submission" date="2025-09" db="UniProtKB">
        <authorList>
            <consortium name="Ensembl"/>
        </authorList>
    </citation>
    <scope>IDENTIFICATION</scope>
    <source>
        <strain evidence="20">Glennie</strain>
    </source>
</reference>
<dbReference type="InParanoid" id="A0A6I8NQC5"/>
<evidence type="ECO:0000256" key="2">
    <source>
        <dbReference type="ARBA" id="ARBA00006991"/>
    </source>
</evidence>
<feature type="compositionally biased region" description="Polar residues" evidence="18">
    <location>
        <begin position="700"/>
        <end position="713"/>
    </location>
</feature>
<evidence type="ECO:0000313" key="21">
    <source>
        <dbReference type="Proteomes" id="UP000002279"/>
    </source>
</evidence>
<keyword evidence="8" id="KW-0862">Zinc</keyword>
<dbReference type="FunCoup" id="A0A6I8NQC5">
    <property type="interactions" value="2287"/>
</dbReference>
<dbReference type="PANTHER" id="PTHR24403">
    <property type="entry name" value="ZINC FINGER PROTEIN"/>
    <property type="match status" value="1"/>
</dbReference>
<evidence type="ECO:0000256" key="9">
    <source>
        <dbReference type="ARBA" id="ARBA00022843"/>
    </source>
</evidence>
<dbReference type="FunFam" id="3.30.160.60:FF:001423">
    <property type="entry name" value="Zinc finger protein 518A"/>
    <property type="match status" value="1"/>
</dbReference>
<keyword evidence="4" id="KW-0597">Phosphoprotein</keyword>
<dbReference type="Proteomes" id="UP000002279">
    <property type="component" value="Chromosome 3"/>
</dbReference>
<dbReference type="SMART" id="SM00355">
    <property type="entry name" value="ZnF_C2H2"/>
    <property type="match status" value="5"/>
</dbReference>
<evidence type="ECO:0000256" key="12">
    <source>
        <dbReference type="ARBA" id="ARBA00023125"/>
    </source>
</evidence>
<feature type="region of interest" description="Disordered" evidence="18">
    <location>
        <begin position="1301"/>
        <end position="1346"/>
    </location>
</feature>
<evidence type="ECO:0000259" key="19">
    <source>
        <dbReference type="PROSITE" id="PS50157"/>
    </source>
</evidence>
<reference evidence="20" key="2">
    <citation type="submission" date="2025-08" db="UniProtKB">
        <authorList>
            <consortium name="Ensembl"/>
        </authorList>
    </citation>
    <scope>IDENTIFICATION</scope>
    <source>
        <strain evidence="20">Glennie</strain>
    </source>
</reference>
<evidence type="ECO:0000256" key="5">
    <source>
        <dbReference type="ARBA" id="ARBA00022723"/>
    </source>
</evidence>
<dbReference type="InterPro" id="IPR036236">
    <property type="entry name" value="Znf_C2H2_sf"/>
</dbReference>
<proteinExistence type="inferred from homology"/>
<dbReference type="OMA" id="SCVEECM"/>
<protein>
    <recommendedName>
        <fullName evidence="16">Zinc finger protein 518A</fullName>
    </recommendedName>
</protein>
<keyword evidence="11" id="KW-0805">Transcription regulation</keyword>
<evidence type="ECO:0000256" key="3">
    <source>
        <dbReference type="ARBA" id="ARBA00022499"/>
    </source>
</evidence>
<keyword evidence="10" id="KW-0156">Chromatin regulator</keyword>
<evidence type="ECO:0000256" key="15">
    <source>
        <dbReference type="ARBA" id="ARBA00054986"/>
    </source>
</evidence>
<feature type="domain" description="C2H2-type" evidence="19">
    <location>
        <begin position="252"/>
        <end position="279"/>
    </location>
</feature>
<dbReference type="PANTHER" id="PTHR24403:SF81">
    <property type="entry name" value="ZINC FINGER PROTEIN 518A"/>
    <property type="match status" value="1"/>
</dbReference>
<keyword evidence="12" id="KW-0238">DNA-binding</keyword>
<feature type="region of interest" description="Disordered" evidence="18">
    <location>
        <begin position="480"/>
        <end position="504"/>
    </location>
</feature>
<dbReference type="GO" id="GO:0008270">
    <property type="term" value="F:zinc ion binding"/>
    <property type="evidence" value="ECO:0007669"/>
    <property type="project" value="UniProtKB-KW"/>
</dbReference>
<keyword evidence="6" id="KW-0677">Repeat</keyword>
<dbReference type="GO" id="GO:0006325">
    <property type="term" value="P:chromatin organization"/>
    <property type="evidence" value="ECO:0007669"/>
    <property type="project" value="UniProtKB-KW"/>
</dbReference>
<dbReference type="SUPFAM" id="SSF57667">
    <property type="entry name" value="beta-beta-alpha zinc fingers"/>
    <property type="match status" value="1"/>
</dbReference>
<keyword evidence="3" id="KW-1017">Isopeptide bond</keyword>
<dbReference type="PROSITE" id="PS50157">
    <property type="entry name" value="ZINC_FINGER_C2H2_2"/>
    <property type="match status" value="1"/>
</dbReference>
<evidence type="ECO:0000256" key="18">
    <source>
        <dbReference type="SAM" id="MobiDB-lite"/>
    </source>
</evidence>
<accession>A0A6I8NQC5</accession>
<keyword evidence="13" id="KW-0804">Transcription</keyword>
<keyword evidence="14" id="KW-0539">Nucleus</keyword>
<evidence type="ECO:0000256" key="11">
    <source>
        <dbReference type="ARBA" id="ARBA00023015"/>
    </source>
</evidence>
<evidence type="ECO:0000256" key="13">
    <source>
        <dbReference type="ARBA" id="ARBA00023163"/>
    </source>
</evidence>
<evidence type="ECO:0000256" key="6">
    <source>
        <dbReference type="ARBA" id="ARBA00022737"/>
    </source>
</evidence>
<feature type="region of interest" description="Disordered" evidence="18">
    <location>
        <begin position="689"/>
        <end position="747"/>
    </location>
</feature>
<feature type="region of interest" description="Disordered" evidence="18">
    <location>
        <begin position="393"/>
        <end position="431"/>
    </location>
</feature>
<evidence type="ECO:0000256" key="14">
    <source>
        <dbReference type="ARBA" id="ARBA00023242"/>
    </source>
</evidence>
<organism evidence="20 21">
    <name type="scientific">Ornithorhynchus anatinus</name>
    <name type="common">Duckbill platypus</name>
    <dbReference type="NCBI Taxonomy" id="9258"/>
    <lineage>
        <taxon>Eukaryota</taxon>
        <taxon>Metazoa</taxon>
        <taxon>Chordata</taxon>
        <taxon>Craniata</taxon>
        <taxon>Vertebrata</taxon>
        <taxon>Euteleostomi</taxon>
        <taxon>Mammalia</taxon>
        <taxon>Monotremata</taxon>
        <taxon>Ornithorhynchidae</taxon>
        <taxon>Ornithorhynchus</taxon>
    </lineage>
</organism>
<dbReference type="Gene3D" id="3.30.160.60">
    <property type="entry name" value="Classic Zinc Finger"/>
    <property type="match status" value="2"/>
</dbReference>
<evidence type="ECO:0000256" key="16">
    <source>
        <dbReference type="ARBA" id="ARBA00069539"/>
    </source>
</evidence>
<evidence type="ECO:0000256" key="4">
    <source>
        <dbReference type="ARBA" id="ARBA00022553"/>
    </source>
</evidence>
<comment type="function">
    <text evidence="15">Through its association with the EHMT1-EHMT2/G9A and PRC2/EED-EZH2 histone methyltransferase complexes may function in gene silencing, regulating repressive post-translational methylation of histone tails at promoters of target genes.</text>
</comment>
<sequence length="1480" mass="164123">MPFEKKHFFNDEERTTLLKDIGAKKRFDNAMKIGIVHDTLMSASQPTFLEDSFSYELKNVKIHLPKVNIPKAVALQHEGDRFRKLFQSKPQTARKSLSKEKVSASSLRCLEGRSLLHKSEGQFEEEGMKTAAKILNFNCSKCRNNVRYSPNDLQKHFELWHQGELPSYPCEMCSFSANDFQAFKQHRRIHRSTLVKCEICNDETTYTLLDLTKHFTSKHCVKGNFQCEKCRFSTKDVGTFVQHIHRHNEIQYKCGQCPQVSFTKGEFQRHLLVHSGTFSFRCQYCSYSAMRKDHLIKHVIGSHRDNLYAKEKLEKDNCEKRIMKTPSGLKLILRRYKMGTSRKTLWKRKKMNNASDGSTEKDTQVLKSINKIQRNAEEQNQLLKELHVSEEKTTCNEKQTQNYADSEMRTLSTTQNNKTEEESSSGLGSLKNTVHGPTVLMVKNNKITVPANYSAKFMGFKLVDGKQHIVIKLLPTSKHNLHSSGRQSDEVKVSTTNSQLRPGDTTGLSVPGASLHAHQLNNTVCTMSSTPLSFSALPFSGKVEPGKQKTALAHCKSKSLTGAYESKTPGKSPLHLSTKPELATAPLNLAMKVGPRGSVGPCGSCTTQSHPQVLCTTVTSPVNVESLKTNYPGELKAQNSRMSANYNVNYLNYMSSVDDSSHPPESLPFHNYSKVHILGSPCCSPVGAHENPKGEPLMSQMFSHRSNFGNEPSPSFPALAKGSKNPGSLLESPSQSSRAYRSPDTKDTCGCLKKEPFRDADRPCFVGRGQSNGQQYLHTNENQDFESIPEKSKWDRTSFVNSSSMPKITSVFSLQSKQASHFLSPEVKQVLQEVLKVKSSTHEESHNILDKALKLEQPFWKQEEESNIVTRVKDSTTCCLPFPSSKMGVTVPPRDLNVKDKPTNSVIYYGKERQVPSTSNDFGNSEKISRSSGVNTLLKTQADTVIAQQHVNDKIWATTVNRPVNSEPNKAVFVQSTSKGFLVPLHLANKPGLHVVSGRSRSSTNPPDVYSTSGLPASLLLNKGPGMILTLSNKMLGAAATVPDDSARVSGDATTKEPNKTPLKAERKSDHLTAGLCSSAFGSSPDVTVSSANSMPFKGPYVLSGSAETAVRGIASLNVLPEHRSTVLGTSDSVEQQREFQQKPSLYALVPEGQPTVLLKCVTPHKPKVHKPDIVQDNASSPSPQPKTSEGMQQKILLKIVKTPPAEVLADHQSGNNSRPTLQEDSLQSHKISSAEQKQPASSSDALLFSDRLVPASPSEGPCTATDGSKKSGYPTYHREAQLLRCKTNCTWESGLNNEKPTWNTRNKSSKIRTHLKPKDPETGLACKTRNGRRKTKGDFQEPPKRKVTVRRNCKRKTQTEDALESLGFCRPKLSKDAVRILKLFPFSSKQLVKCPRRNQPVVVLNHPDADSPEVINVMKTITKYKGNVLKVSLSKRTINTLLEPANCNVPNASLDEISAKSMLIFACVSKKKQDAIARD</sequence>
<dbReference type="InterPro" id="IPR050688">
    <property type="entry name" value="Zinc_finger/UBP_domain"/>
</dbReference>
<name>A0A6I8NQC5_ORNAN</name>
<evidence type="ECO:0000256" key="7">
    <source>
        <dbReference type="ARBA" id="ARBA00022771"/>
    </source>
</evidence>
<keyword evidence="5" id="KW-0479">Metal-binding</keyword>
<dbReference type="GeneTree" id="ENSGT00940000162006"/>
<feature type="compositionally biased region" description="Polar residues" evidence="18">
    <location>
        <begin position="396"/>
        <end position="417"/>
    </location>
</feature>
<reference evidence="20 21" key="1">
    <citation type="journal article" date="2008" name="Nature">
        <title>Genome analysis of the platypus reveals unique signatures of evolution.</title>
        <authorList>
            <person name="Warren W.C."/>
            <person name="Hillier L.W."/>
            <person name="Marshall Graves J.A."/>
            <person name="Birney E."/>
            <person name="Ponting C.P."/>
            <person name="Grutzner F."/>
            <person name="Belov K."/>
            <person name="Miller W."/>
            <person name="Clarke L."/>
            <person name="Chinwalla A.T."/>
            <person name="Yang S.P."/>
            <person name="Heger A."/>
            <person name="Locke D.P."/>
            <person name="Miethke P."/>
            <person name="Waters P.D."/>
            <person name="Veyrunes F."/>
            <person name="Fulton L."/>
            <person name="Fulton B."/>
            <person name="Graves T."/>
            <person name="Wallis J."/>
            <person name="Puente X.S."/>
            <person name="Lopez-Otin C."/>
            <person name="Ordonez G.R."/>
            <person name="Eichler E.E."/>
            <person name="Chen L."/>
            <person name="Cheng Z."/>
            <person name="Deakin J.E."/>
            <person name="Alsop A."/>
            <person name="Thompson K."/>
            <person name="Kirby P."/>
            <person name="Papenfuss A.T."/>
            <person name="Wakefield M.J."/>
            <person name="Olender T."/>
            <person name="Lancet D."/>
            <person name="Huttley G.A."/>
            <person name="Smit A.F."/>
            <person name="Pask A."/>
            <person name="Temple-Smith P."/>
            <person name="Batzer M.A."/>
            <person name="Walker J.A."/>
            <person name="Konkel M.K."/>
            <person name="Harris R.S."/>
            <person name="Whittington C.M."/>
            <person name="Wong E.S."/>
            <person name="Gemmell N.J."/>
            <person name="Buschiazzo E."/>
            <person name="Vargas Jentzsch I.M."/>
            <person name="Merkel A."/>
            <person name="Schmitz J."/>
            <person name="Zemann A."/>
            <person name="Churakov G."/>
            <person name="Kriegs J.O."/>
            <person name="Brosius J."/>
            <person name="Murchison E.P."/>
            <person name="Sachidanandam R."/>
            <person name="Smith C."/>
            <person name="Hannon G.J."/>
            <person name="Tsend-Ayush E."/>
            <person name="McMillan D."/>
            <person name="Attenborough R."/>
            <person name="Rens W."/>
            <person name="Ferguson-Smith M."/>
            <person name="Lefevre C.M."/>
            <person name="Sharp J.A."/>
            <person name="Nicholas K.R."/>
            <person name="Ray D.A."/>
            <person name="Kube M."/>
            <person name="Reinhardt R."/>
            <person name="Pringle T.H."/>
            <person name="Taylor J."/>
            <person name="Jones R.C."/>
            <person name="Nixon B."/>
            <person name="Dacheux J.L."/>
            <person name="Niwa H."/>
            <person name="Sekita Y."/>
            <person name="Huang X."/>
            <person name="Stark A."/>
            <person name="Kheradpour P."/>
            <person name="Kellis M."/>
            <person name="Flicek P."/>
            <person name="Chen Y."/>
            <person name="Webber C."/>
            <person name="Hardison R."/>
            <person name="Nelson J."/>
            <person name="Hallsworth-Pepin K."/>
            <person name="Delehaunty K."/>
            <person name="Markovic C."/>
            <person name="Minx P."/>
            <person name="Feng Y."/>
            <person name="Kremitzki C."/>
            <person name="Mitreva M."/>
            <person name="Glasscock J."/>
            <person name="Wylie T."/>
            <person name="Wohldmann P."/>
            <person name="Thiru P."/>
            <person name="Nhan M.N."/>
            <person name="Pohl C.S."/>
            <person name="Smith S.M."/>
            <person name="Hou S."/>
            <person name="Nefedov M."/>
            <person name="de Jong P.J."/>
            <person name="Renfree M.B."/>
            <person name="Mardis E.R."/>
            <person name="Wilson R.K."/>
        </authorList>
    </citation>
    <scope>NUCLEOTIDE SEQUENCE [LARGE SCALE GENOMIC DNA]</scope>
    <source>
        <strain evidence="20 21">Glennie</strain>
    </source>
</reference>
<feature type="compositionally biased region" description="Polar residues" evidence="18">
    <location>
        <begin position="1213"/>
        <end position="1245"/>
    </location>
</feature>
<dbReference type="GO" id="GO:0005634">
    <property type="term" value="C:nucleus"/>
    <property type="evidence" value="ECO:0000318"/>
    <property type="project" value="GO_Central"/>
</dbReference>
<keyword evidence="9" id="KW-0832">Ubl conjugation</keyword>
<evidence type="ECO:0000313" key="20">
    <source>
        <dbReference type="Ensembl" id="ENSOANP00000043424.1"/>
    </source>
</evidence>
<comment type="subcellular location">
    <subcellularLocation>
        <location evidence="1">Nucleus</location>
    </subcellularLocation>
</comment>
<feature type="region of interest" description="Disordered" evidence="18">
    <location>
        <begin position="1168"/>
        <end position="1191"/>
    </location>
</feature>
<evidence type="ECO:0000256" key="10">
    <source>
        <dbReference type="ARBA" id="ARBA00022853"/>
    </source>
</evidence>
<feature type="region of interest" description="Disordered" evidence="18">
    <location>
        <begin position="1208"/>
        <end position="1274"/>
    </location>
</feature>
<keyword evidence="21" id="KW-1185">Reference proteome</keyword>
<dbReference type="InterPro" id="IPR013087">
    <property type="entry name" value="Znf_C2H2_type"/>
</dbReference>
<evidence type="ECO:0000256" key="1">
    <source>
        <dbReference type="ARBA" id="ARBA00004123"/>
    </source>
</evidence>
<evidence type="ECO:0000256" key="17">
    <source>
        <dbReference type="PROSITE-ProRule" id="PRU00042"/>
    </source>
</evidence>
<comment type="similarity">
    <text evidence="2">Belongs to the krueppel C2H2-type zinc-finger protein family.</text>
</comment>
<feature type="compositionally biased region" description="Polar residues" evidence="18">
    <location>
        <begin position="1177"/>
        <end position="1191"/>
    </location>
</feature>
<dbReference type="Bgee" id="ENSOANG00000040565">
    <property type="expression patterns" value="Expressed in fibroblast and 7 other cell types or tissues"/>
</dbReference>